<dbReference type="FunCoup" id="A0A6P8T294">
    <property type="interactions" value="1"/>
</dbReference>
<keyword evidence="4" id="KW-1185">Reference proteome</keyword>
<dbReference type="Pfam" id="PF00339">
    <property type="entry name" value="Arrestin_N"/>
    <property type="match status" value="1"/>
</dbReference>
<dbReference type="InterPro" id="IPR014752">
    <property type="entry name" value="Arrestin-like_C"/>
</dbReference>
<dbReference type="KEGG" id="gacu:117536722"/>
<dbReference type="InterPro" id="IPR011022">
    <property type="entry name" value="Arrestin_C-like"/>
</dbReference>
<feature type="region of interest" description="Disordered" evidence="2">
    <location>
        <begin position="339"/>
        <end position="382"/>
    </location>
</feature>
<evidence type="ECO:0000259" key="3">
    <source>
        <dbReference type="SMART" id="SM01017"/>
    </source>
</evidence>
<organism evidence="4 5">
    <name type="scientific">Gymnodraco acuticeps</name>
    <name type="common">Antarctic dragonfish</name>
    <dbReference type="NCBI Taxonomy" id="8218"/>
    <lineage>
        <taxon>Eukaryota</taxon>
        <taxon>Metazoa</taxon>
        <taxon>Chordata</taxon>
        <taxon>Craniata</taxon>
        <taxon>Vertebrata</taxon>
        <taxon>Euteleostomi</taxon>
        <taxon>Actinopterygii</taxon>
        <taxon>Neopterygii</taxon>
        <taxon>Teleostei</taxon>
        <taxon>Neoteleostei</taxon>
        <taxon>Acanthomorphata</taxon>
        <taxon>Eupercaria</taxon>
        <taxon>Perciformes</taxon>
        <taxon>Notothenioidei</taxon>
        <taxon>Bathydraconidae</taxon>
        <taxon>Gymnodraco</taxon>
    </lineage>
</organism>
<dbReference type="PANTHER" id="PTHR11188:SF135">
    <property type="entry name" value="ARRESTIN DOMAIN CONTAINING 3-LIKE-RELATED"/>
    <property type="match status" value="1"/>
</dbReference>
<protein>
    <submittedName>
        <fullName evidence="5">Arrestin domain-containing protein 3-like</fullName>
    </submittedName>
</protein>
<dbReference type="GO" id="GO:0005737">
    <property type="term" value="C:cytoplasm"/>
    <property type="evidence" value="ECO:0007669"/>
    <property type="project" value="TreeGrafter"/>
</dbReference>
<sequence>MLTVKSLTVNYNPANNEQNTFTSGDCVSGEVTLEVTKEHTKCLSIQFKGKADVMWSERHGQTTVVYHSKDKYFSIKHFFVGEKKDNGGDNETLLTNNIGKTYVNVVAPGCHIYPFTFQIPFQDMPSSFKGSCGKILYSLNAKLSRSVRAPTTDSININYVTNADLNRDPGLMEPQHESKDKKMKFFNSGTVAMDVNLEKTGFFQGEGLKVMACIQNNSSREIKPKYCVYREHSFFAQGNRRVSTKDLYKEVGEPIAPSSNQNVTRVLSIPLDVEPSILNCSILKAEHRLRVYLDVKYASDPVIKFPIVILPAPKVPGVEAPPLAASGFGFEPFGNTYPPAWGMVPPQPPSAPQLSDPQPSDPPPAYGTSGTYPSLMDSGNKY</sequence>
<dbReference type="OrthoDB" id="2333384at2759"/>
<dbReference type="PANTHER" id="PTHR11188">
    <property type="entry name" value="ARRESTIN DOMAIN CONTAINING PROTEIN"/>
    <property type="match status" value="1"/>
</dbReference>
<dbReference type="InParanoid" id="A0A6P8T294"/>
<proteinExistence type="inferred from homology"/>
<evidence type="ECO:0000313" key="4">
    <source>
        <dbReference type="Proteomes" id="UP000515161"/>
    </source>
</evidence>
<dbReference type="Gene3D" id="2.60.40.640">
    <property type="match status" value="2"/>
</dbReference>
<dbReference type="SUPFAM" id="SSF81296">
    <property type="entry name" value="E set domains"/>
    <property type="match status" value="2"/>
</dbReference>
<dbReference type="Pfam" id="PF02752">
    <property type="entry name" value="Arrestin_C"/>
    <property type="match status" value="1"/>
</dbReference>
<comment type="similarity">
    <text evidence="1">Belongs to the arrestin family.</text>
</comment>
<dbReference type="AlphaFoldDB" id="A0A6P8T294"/>
<dbReference type="RefSeq" id="XP_034057603.1">
    <property type="nucleotide sequence ID" value="XM_034201712.1"/>
</dbReference>
<dbReference type="SMART" id="SM01017">
    <property type="entry name" value="Arrestin_C"/>
    <property type="match status" value="1"/>
</dbReference>
<dbReference type="InterPro" id="IPR011021">
    <property type="entry name" value="Arrestin-like_N"/>
</dbReference>
<gene>
    <name evidence="5" type="primary">LOC117536722</name>
</gene>
<dbReference type="InterPro" id="IPR050357">
    <property type="entry name" value="Arrestin_domain-protein"/>
</dbReference>
<feature type="domain" description="Arrestin C-terminal-like" evidence="3">
    <location>
        <begin position="187"/>
        <end position="314"/>
    </location>
</feature>
<evidence type="ECO:0000256" key="2">
    <source>
        <dbReference type="SAM" id="MobiDB-lite"/>
    </source>
</evidence>
<dbReference type="GO" id="GO:0015031">
    <property type="term" value="P:protein transport"/>
    <property type="evidence" value="ECO:0007669"/>
    <property type="project" value="TreeGrafter"/>
</dbReference>
<dbReference type="GO" id="GO:0007399">
    <property type="term" value="P:nervous system development"/>
    <property type="evidence" value="ECO:0007669"/>
    <property type="project" value="UniProtKB-ARBA"/>
</dbReference>
<evidence type="ECO:0000313" key="5">
    <source>
        <dbReference type="RefSeq" id="XP_034057603.1"/>
    </source>
</evidence>
<dbReference type="InterPro" id="IPR014756">
    <property type="entry name" value="Ig_E-set"/>
</dbReference>
<evidence type="ECO:0000256" key="1">
    <source>
        <dbReference type="ARBA" id="ARBA00005298"/>
    </source>
</evidence>
<reference evidence="5" key="1">
    <citation type="submission" date="2025-08" db="UniProtKB">
        <authorList>
            <consortium name="RefSeq"/>
        </authorList>
    </citation>
    <scope>IDENTIFICATION</scope>
</reference>
<name>A0A6P8T294_GYMAC</name>
<accession>A0A6P8T294</accession>
<dbReference type="GeneID" id="117536722"/>
<dbReference type="Proteomes" id="UP000515161">
    <property type="component" value="Unplaced"/>
</dbReference>
<dbReference type="GO" id="GO:0005886">
    <property type="term" value="C:plasma membrane"/>
    <property type="evidence" value="ECO:0007669"/>
    <property type="project" value="TreeGrafter"/>
</dbReference>